<dbReference type="PANTHER" id="PTHR22617">
    <property type="entry name" value="CHEMOTAXIS SENSOR HISTIDINE KINASE-RELATED"/>
    <property type="match status" value="1"/>
</dbReference>
<dbReference type="GO" id="GO:0006935">
    <property type="term" value="P:chemotaxis"/>
    <property type="evidence" value="ECO:0007669"/>
    <property type="project" value="InterPro"/>
</dbReference>
<accession>A0A1M7SPC6</accession>
<dbReference type="AlphaFoldDB" id="A0A1M7SPC6"/>
<dbReference type="Proteomes" id="UP000184010">
    <property type="component" value="Unassembled WGS sequence"/>
</dbReference>
<keyword evidence="3" id="KW-1185">Reference proteome</keyword>
<dbReference type="STRING" id="1121395.SAMN02745215_01165"/>
<name>A0A1M7SPC6_9FIRM</name>
<feature type="domain" description="CheW-like" evidence="1">
    <location>
        <begin position="1"/>
        <end position="139"/>
    </location>
</feature>
<dbReference type="InterPro" id="IPR039315">
    <property type="entry name" value="CheW"/>
</dbReference>
<proteinExistence type="predicted"/>
<organism evidence="2 3">
    <name type="scientific">Desulfitobacterium chlororespirans DSM 11544</name>
    <dbReference type="NCBI Taxonomy" id="1121395"/>
    <lineage>
        <taxon>Bacteria</taxon>
        <taxon>Bacillati</taxon>
        <taxon>Bacillota</taxon>
        <taxon>Clostridia</taxon>
        <taxon>Eubacteriales</taxon>
        <taxon>Desulfitobacteriaceae</taxon>
        <taxon>Desulfitobacterium</taxon>
    </lineage>
</organism>
<dbReference type="EMBL" id="FRDN01000004">
    <property type="protein sequence ID" value="SHN60351.1"/>
    <property type="molecule type" value="Genomic_DNA"/>
</dbReference>
<dbReference type="InterPro" id="IPR036061">
    <property type="entry name" value="CheW-like_dom_sf"/>
</dbReference>
<dbReference type="SMART" id="SM00260">
    <property type="entry name" value="CheW"/>
    <property type="match status" value="1"/>
</dbReference>
<dbReference type="GO" id="GO:0007165">
    <property type="term" value="P:signal transduction"/>
    <property type="evidence" value="ECO:0007669"/>
    <property type="project" value="InterPro"/>
</dbReference>
<dbReference type="Pfam" id="PF01584">
    <property type="entry name" value="CheW"/>
    <property type="match status" value="1"/>
</dbReference>
<evidence type="ECO:0000313" key="2">
    <source>
        <dbReference type="EMBL" id="SHN60351.1"/>
    </source>
</evidence>
<reference evidence="3" key="1">
    <citation type="submission" date="2016-12" db="EMBL/GenBank/DDBJ databases">
        <authorList>
            <person name="Varghese N."/>
            <person name="Submissions S."/>
        </authorList>
    </citation>
    <scope>NUCLEOTIDE SEQUENCE [LARGE SCALE GENOMIC DNA]</scope>
    <source>
        <strain evidence="3">DSM 11544</strain>
    </source>
</reference>
<evidence type="ECO:0000259" key="1">
    <source>
        <dbReference type="PROSITE" id="PS50851"/>
    </source>
</evidence>
<dbReference type="Gene3D" id="2.30.30.40">
    <property type="entry name" value="SH3 Domains"/>
    <property type="match status" value="1"/>
</dbReference>
<dbReference type="GO" id="GO:0005829">
    <property type="term" value="C:cytosol"/>
    <property type="evidence" value="ECO:0007669"/>
    <property type="project" value="TreeGrafter"/>
</dbReference>
<dbReference type="PROSITE" id="PS50851">
    <property type="entry name" value="CHEW"/>
    <property type="match status" value="1"/>
</dbReference>
<protein>
    <submittedName>
        <fullName evidence="2">CheW protein</fullName>
    </submittedName>
</protein>
<sequence>MQVVVFKLNDQEFAFHIQSVKEIIKITTITHVPNARESVQGIINLRGMVTPIINLAERFGFKEKPTTEHSRIIILNIFESTVGVIVDSVSEVLMFKDEDVLAPGDEPLVLEKFIYGIGMLDDRLLILLKPEEILGGIPQVLEA</sequence>
<dbReference type="InterPro" id="IPR002545">
    <property type="entry name" value="CheW-lke_dom"/>
</dbReference>
<dbReference type="PANTHER" id="PTHR22617:SF23">
    <property type="entry name" value="CHEMOTAXIS PROTEIN CHEW"/>
    <property type="match status" value="1"/>
</dbReference>
<dbReference type="Gene3D" id="2.40.50.180">
    <property type="entry name" value="CheA-289, Domain 4"/>
    <property type="match status" value="1"/>
</dbReference>
<dbReference type="SUPFAM" id="SSF50341">
    <property type="entry name" value="CheW-like"/>
    <property type="match status" value="1"/>
</dbReference>
<gene>
    <name evidence="2" type="ORF">SAMN02745215_01165</name>
</gene>
<dbReference type="RefSeq" id="WP_072771691.1">
    <property type="nucleotide sequence ID" value="NZ_FRDN01000004.1"/>
</dbReference>
<evidence type="ECO:0000313" key="3">
    <source>
        <dbReference type="Proteomes" id="UP000184010"/>
    </source>
</evidence>